<accession>A0A1J1IX42</accession>
<dbReference type="AlphaFoldDB" id="A0A1J1IX42"/>
<reference evidence="1 2" key="1">
    <citation type="submission" date="2015-04" db="EMBL/GenBank/DDBJ databases">
        <authorList>
            <person name="Syromyatnikov M.Y."/>
            <person name="Popov V.N."/>
        </authorList>
    </citation>
    <scope>NUCLEOTIDE SEQUENCE [LARGE SCALE GENOMIC DNA]</scope>
</reference>
<proteinExistence type="predicted"/>
<dbReference type="EMBL" id="CVRI01000063">
    <property type="protein sequence ID" value="CRL04672.1"/>
    <property type="molecule type" value="Genomic_DNA"/>
</dbReference>
<keyword evidence="2" id="KW-1185">Reference proteome</keyword>
<evidence type="ECO:0000313" key="1">
    <source>
        <dbReference type="EMBL" id="CRL04672.1"/>
    </source>
</evidence>
<evidence type="ECO:0000313" key="2">
    <source>
        <dbReference type="Proteomes" id="UP000183832"/>
    </source>
</evidence>
<sequence length="82" mass="9762">MSLTVRRVNKVTRELFETKQNVEKETQSELRRISSQILIQWMSEIRDENLIREINVNVVDLFIIALEHELPELLILKELCDV</sequence>
<organism evidence="1 2">
    <name type="scientific">Clunio marinus</name>
    <dbReference type="NCBI Taxonomy" id="568069"/>
    <lineage>
        <taxon>Eukaryota</taxon>
        <taxon>Metazoa</taxon>
        <taxon>Ecdysozoa</taxon>
        <taxon>Arthropoda</taxon>
        <taxon>Hexapoda</taxon>
        <taxon>Insecta</taxon>
        <taxon>Pterygota</taxon>
        <taxon>Neoptera</taxon>
        <taxon>Endopterygota</taxon>
        <taxon>Diptera</taxon>
        <taxon>Nematocera</taxon>
        <taxon>Chironomoidea</taxon>
        <taxon>Chironomidae</taxon>
        <taxon>Clunio</taxon>
    </lineage>
</organism>
<protein>
    <submittedName>
        <fullName evidence="1">CLUMA_CG017736, isoform A</fullName>
    </submittedName>
</protein>
<gene>
    <name evidence="1" type="ORF">CLUMA_CG017736</name>
</gene>
<dbReference type="Proteomes" id="UP000183832">
    <property type="component" value="Unassembled WGS sequence"/>
</dbReference>
<name>A0A1J1IX42_9DIPT</name>